<accession>A0A4S8JSJ9</accession>
<comment type="caution">
    <text evidence="1">The sequence shown here is derived from an EMBL/GenBank/DDBJ whole genome shotgun (WGS) entry which is preliminary data.</text>
</comment>
<dbReference type="EMBL" id="PYDT01000004">
    <property type="protein sequence ID" value="THU65077.1"/>
    <property type="molecule type" value="Genomic_DNA"/>
</dbReference>
<evidence type="ECO:0000313" key="2">
    <source>
        <dbReference type="Proteomes" id="UP000317650"/>
    </source>
</evidence>
<reference evidence="1 2" key="1">
    <citation type="journal article" date="2019" name="Nat. Plants">
        <title>Genome sequencing of Musa balbisiana reveals subgenome evolution and function divergence in polyploid bananas.</title>
        <authorList>
            <person name="Yao X."/>
        </authorList>
    </citation>
    <scope>NUCLEOTIDE SEQUENCE [LARGE SCALE GENOMIC DNA]</scope>
    <source>
        <strain evidence="2">cv. DH-PKW</strain>
        <tissue evidence="1">Leaves</tissue>
    </source>
</reference>
<dbReference type="Proteomes" id="UP000317650">
    <property type="component" value="Chromosome 1"/>
</dbReference>
<organism evidence="1 2">
    <name type="scientific">Musa balbisiana</name>
    <name type="common">Banana</name>
    <dbReference type="NCBI Taxonomy" id="52838"/>
    <lineage>
        <taxon>Eukaryota</taxon>
        <taxon>Viridiplantae</taxon>
        <taxon>Streptophyta</taxon>
        <taxon>Embryophyta</taxon>
        <taxon>Tracheophyta</taxon>
        <taxon>Spermatophyta</taxon>
        <taxon>Magnoliopsida</taxon>
        <taxon>Liliopsida</taxon>
        <taxon>Zingiberales</taxon>
        <taxon>Musaceae</taxon>
        <taxon>Musa</taxon>
    </lineage>
</organism>
<name>A0A4S8JSJ9_MUSBA</name>
<proteinExistence type="predicted"/>
<evidence type="ECO:0000313" key="1">
    <source>
        <dbReference type="EMBL" id="THU65077.1"/>
    </source>
</evidence>
<protein>
    <submittedName>
        <fullName evidence="1">Uncharacterized protein</fullName>
    </submittedName>
</protein>
<keyword evidence="2" id="KW-1185">Reference proteome</keyword>
<sequence>MDASGLDGRGISRVDVAFEQQVGERNPYRVLRGRSLKEINPKLRICKGSNTWYQSNVLGISLPFHSHPSSLHSCPKQFPQLLKRSLPNSVVISTTADHPLISP</sequence>
<dbReference type="AlphaFoldDB" id="A0A4S8JSJ9"/>
<gene>
    <name evidence="1" type="ORF">C4D60_Mb01t33330</name>
</gene>